<keyword evidence="2" id="KW-1185">Reference proteome</keyword>
<dbReference type="PANTHER" id="PTHR43611">
    <property type="entry name" value="ALPHA-D-GLUCOSE 1-PHOSPHATE PHOSPHATASE"/>
    <property type="match status" value="1"/>
</dbReference>
<dbReference type="InterPro" id="IPR006439">
    <property type="entry name" value="HAD-SF_hydro_IA"/>
</dbReference>
<accession>A0ABD1PM59</accession>
<proteinExistence type="predicted"/>
<sequence length="221" mass="25564">MALKSNTIISSTDDSNNMNNSKTRKLPILLFDVMDTIVRDPFYHDVPAFFGMSMKELLECKHPTAWIEFEKGLINEMEIAGIFFKDGRSFDLEGLKSCMRTGYSYIEERFDSSFFSKIFSCRYKIIEDKLKLSSYLSWTFCSCIMGKRKPDPDFYLDVLKHLKVEPANCVFVDDRMRNVEAAIDAGFVSLQFKNVDLLRKELSLLGIHIETNELDFTDCSQ</sequence>
<dbReference type="InterPro" id="IPR023214">
    <property type="entry name" value="HAD_sf"/>
</dbReference>
<organism evidence="1 2">
    <name type="scientific">Abeliophyllum distichum</name>
    <dbReference type="NCBI Taxonomy" id="126358"/>
    <lineage>
        <taxon>Eukaryota</taxon>
        <taxon>Viridiplantae</taxon>
        <taxon>Streptophyta</taxon>
        <taxon>Embryophyta</taxon>
        <taxon>Tracheophyta</taxon>
        <taxon>Spermatophyta</taxon>
        <taxon>Magnoliopsida</taxon>
        <taxon>eudicotyledons</taxon>
        <taxon>Gunneridae</taxon>
        <taxon>Pentapetalae</taxon>
        <taxon>asterids</taxon>
        <taxon>lamiids</taxon>
        <taxon>Lamiales</taxon>
        <taxon>Oleaceae</taxon>
        <taxon>Forsythieae</taxon>
        <taxon>Abeliophyllum</taxon>
    </lineage>
</organism>
<evidence type="ECO:0000313" key="1">
    <source>
        <dbReference type="EMBL" id="KAL2465000.1"/>
    </source>
</evidence>
<dbReference type="Pfam" id="PF00702">
    <property type="entry name" value="Hydrolase"/>
    <property type="match status" value="1"/>
</dbReference>
<evidence type="ECO:0000313" key="2">
    <source>
        <dbReference type="Proteomes" id="UP001604336"/>
    </source>
</evidence>
<dbReference type="NCBIfam" id="TIGR01509">
    <property type="entry name" value="HAD-SF-IA-v3"/>
    <property type="match status" value="1"/>
</dbReference>
<reference evidence="2" key="1">
    <citation type="submission" date="2024-07" db="EMBL/GenBank/DDBJ databases">
        <title>Two chromosome-level genome assemblies of Korean endemic species Abeliophyllum distichum and Forsythia ovata (Oleaceae).</title>
        <authorList>
            <person name="Jang H."/>
        </authorList>
    </citation>
    <scope>NUCLEOTIDE SEQUENCE [LARGE SCALE GENOMIC DNA]</scope>
</reference>
<dbReference type="PANTHER" id="PTHR43611:SF3">
    <property type="entry name" value="FLAVIN MONONUCLEOTIDE HYDROLASE 1, CHLOROPLATIC"/>
    <property type="match status" value="1"/>
</dbReference>
<dbReference type="SUPFAM" id="SSF56784">
    <property type="entry name" value="HAD-like"/>
    <property type="match status" value="1"/>
</dbReference>
<gene>
    <name evidence="1" type="ORF">Adt_40851</name>
</gene>
<dbReference type="Gene3D" id="3.40.50.1000">
    <property type="entry name" value="HAD superfamily/HAD-like"/>
    <property type="match status" value="1"/>
</dbReference>
<dbReference type="AlphaFoldDB" id="A0ABD1PM59"/>
<protein>
    <submittedName>
        <fullName evidence="1">Haloacid dehalogenase-like hydrolase (HAD) superfamily protein</fullName>
    </submittedName>
</protein>
<comment type="caution">
    <text evidence="1">The sequence shown here is derived from an EMBL/GenBank/DDBJ whole genome shotgun (WGS) entry which is preliminary data.</text>
</comment>
<dbReference type="Proteomes" id="UP001604336">
    <property type="component" value="Unassembled WGS sequence"/>
</dbReference>
<name>A0ABD1PM59_9LAMI</name>
<dbReference type="InterPro" id="IPR036412">
    <property type="entry name" value="HAD-like_sf"/>
</dbReference>
<dbReference type="EMBL" id="JBFOLK010000013">
    <property type="protein sequence ID" value="KAL2465000.1"/>
    <property type="molecule type" value="Genomic_DNA"/>
</dbReference>